<proteinExistence type="predicted"/>
<feature type="region of interest" description="Disordered" evidence="2">
    <location>
        <begin position="1059"/>
        <end position="1090"/>
    </location>
</feature>
<feature type="region of interest" description="Disordered" evidence="2">
    <location>
        <begin position="178"/>
        <end position="205"/>
    </location>
</feature>
<dbReference type="STRING" id="742152.A0A2H3JDC2"/>
<accession>A0A2H3JDC2</accession>
<feature type="region of interest" description="Disordered" evidence="2">
    <location>
        <begin position="653"/>
        <end position="679"/>
    </location>
</feature>
<feature type="compositionally biased region" description="Low complexity" evidence="2">
    <location>
        <begin position="657"/>
        <end position="670"/>
    </location>
</feature>
<keyword evidence="4" id="KW-1185">Reference proteome</keyword>
<evidence type="ECO:0000313" key="4">
    <source>
        <dbReference type="Proteomes" id="UP000218811"/>
    </source>
</evidence>
<feature type="coiled-coil region" evidence="1">
    <location>
        <begin position="317"/>
        <end position="344"/>
    </location>
</feature>
<evidence type="ECO:0000256" key="2">
    <source>
        <dbReference type="SAM" id="MobiDB-lite"/>
    </source>
</evidence>
<feature type="region of interest" description="Disordered" evidence="2">
    <location>
        <begin position="507"/>
        <end position="529"/>
    </location>
</feature>
<dbReference type="OMA" id="QHEAHAT"/>
<feature type="coiled-coil region" evidence="1">
    <location>
        <begin position="50"/>
        <end position="102"/>
    </location>
</feature>
<feature type="compositionally biased region" description="Low complexity" evidence="2">
    <location>
        <begin position="181"/>
        <end position="201"/>
    </location>
</feature>
<feature type="region of interest" description="Disordered" evidence="2">
    <location>
        <begin position="130"/>
        <end position="157"/>
    </location>
</feature>
<dbReference type="EMBL" id="KB467942">
    <property type="protein sequence ID" value="PCH37813.1"/>
    <property type="molecule type" value="Genomic_DNA"/>
</dbReference>
<gene>
    <name evidence="3" type="ORF">WOLCODRAFT_130494</name>
</gene>
<feature type="compositionally biased region" description="Basic and acidic residues" evidence="2">
    <location>
        <begin position="507"/>
        <end position="516"/>
    </location>
</feature>
<protein>
    <submittedName>
        <fullName evidence="3">Uncharacterized protein</fullName>
    </submittedName>
</protein>
<feature type="coiled-coil region" evidence="1">
    <location>
        <begin position="241"/>
        <end position="268"/>
    </location>
</feature>
<feature type="region of interest" description="Disordered" evidence="2">
    <location>
        <begin position="723"/>
        <end position="745"/>
    </location>
</feature>
<reference evidence="3 4" key="1">
    <citation type="journal article" date="2012" name="Science">
        <title>The Paleozoic origin of enzymatic lignin decomposition reconstructed from 31 fungal genomes.</title>
        <authorList>
            <person name="Floudas D."/>
            <person name="Binder M."/>
            <person name="Riley R."/>
            <person name="Barry K."/>
            <person name="Blanchette R.A."/>
            <person name="Henrissat B."/>
            <person name="Martinez A.T."/>
            <person name="Otillar R."/>
            <person name="Spatafora J.W."/>
            <person name="Yadav J.S."/>
            <person name="Aerts A."/>
            <person name="Benoit I."/>
            <person name="Boyd A."/>
            <person name="Carlson A."/>
            <person name="Copeland A."/>
            <person name="Coutinho P.M."/>
            <person name="de Vries R.P."/>
            <person name="Ferreira P."/>
            <person name="Findley K."/>
            <person name="Foster B."/>
            <person name="Gaskell J."/>
            <person name="Glotzer D."/>
            <person name="Gorecki P."/>
            <person name="Heitman J."/>
            <person name="Hesse C."/>
            <person name="Hori C."/>
            <person name="Igarashi K."/>
            <person name="Jurgens J.A."/>
            <person name="Kallen N."/>
            <person name="Kersten P."/>
            <person name="Kohler A."/>
            <person name="Kuees U."/>
            <person name="Kumar T.K.A."/>
            <person name="Kuo A."/>
            <person name="LaButti K."/>
            <person name="Larrondo L.F."/>
            <person name="Lindquist E."/>
            <person name="Ling A."/>
            <person name="Lombard V."/>
            <person name="Lucas S."/>
            <person name="Lundell T."/>
            <person name="Martin R."/>
            <person name="McLaughlin D.J."/>
            <person name="Morgenstern I."/>
            <person name="Morin E."/>
            <person name="Murat C."/>
            <person name="Nagy L.G."/>
            <person name="Nolan M."/>
            <person name="Ohm R.A."/>
            <person name="Patyshakuliyeva A."/>
            <person name="Rokas A."/>
            <person name="Ruiz-Duenas F.J."/>
            <person name="Sabat G."/>
            <person name="Salamov A."/>
            <person name="Samejima M."/>
            <person name="Schmutz J."/>
            <person name="Slot J.C."/>
            <person name="St John F."/>
            <person name="Stenlid J."/>
            <person name="Sun H."/>
            <person name="Sun S."/>
            <person name="Syed K."/>
            <person name="Tsang A."/>
            <person name="Wiebenga A."/>
            <person name="Young D."/>
            <person name="Pisabarro A."/>
            <person name="Eastwood D.C."/>
            <person name="Martin F."/>
            <person name="Cullen D."/>
            <person name="Grigoriev I.V."/>
            <person name="Hibbett D.S."/>
        </authorList>
    </citation>
    <scope>NUCLEOTIDE SEQUENCE [LARGE SCALE GENOMIC DNA]</scope>
    <source>
        <strain evidence="3 4">MD-104</strain>
    </source>
</reference>
<name>A0A2H3JDC2_WOLCO</name>
<dbReference type="Proteomes" id="UP000218811">
    <property type="component" value="Unassembled WGS sequence"/>
</dbReference>
<dbReference type="OrthoDB" id="2592022at2759"/>
<evidence type="ECO:0000256" key="1">
    <source>
        <dbReference type="SAM" id="Coils"/>
    </source>
</evidence>
<feature type="region of interest" description="Disordered" evidence="2">
    <location>
        <begin position="976"/>
        <end position="1007"/>
    </location>
</feature>
<evidence type="ECO:0000313" key="3">
    <source>
        <dbReference type="EMBL" id="PCH37813.1"/>
    </source>
</evidence>
<dbReference type="AlphaFoldDB" id="A0A2H3JDC2"/>
<organism evidence="3 4">
    <name type="scientific">Wolfiporia cocos (strain MD-104)</name>
    <name type="common">Brown rot fungus</name>
    <dbReference type="NCBI Taxonomy" id="742152"/>
    <lineage>
        <taxon>Eukaryota</taxon>
        <taxon>Fungi</taxon>
        <taxon>Dikarya</taxon>
        <taxon>Basidiomycota</taxon>
        <taxon>Agaricomycotina</taxon>
        <taxon>Agaricomycetes</taxon>
        <taxon>Polyporales</taxon>
        <taxon>Phaeolaceae</taxon>
        <taxon>Wolfiporia</taxon>
    </lineage>
</organism>
<keyword evidence="1" id="KW-0175">Coiled coil</keyword>
<feature type="compositionally biased region" description="Polar residues" evidence="2">
    <location>
        <begin position="723"/>
        <end position="743"/>
    </location>
</feature>
<sequence>MAVDVDDEHPLALELLSLRAAVDRYQHEAHATSVKLQRHSLETTHALERTHFLESENAQLKAELATLRAHPEVTPHPAALQAQELTLALRRLSDKLTLTEETLAARGIELAHVRSDLAKAQHDVAGARELAGKTRAQLDETEARRQQTEAKARAAEEERKLSDLVVREYADLVRTLEGRPRVSPSASSSSTSGSEGVDSSTALVDSLSEGKSGLQKLLEEFNGETEQLGAEIALLRGELAVQSAELQAERKRSEYDRVQLASAQLELEKYQIEDNTAAKMVSRYMKFSQSSTDSLQKAMDNMKARHAATVATLGAELEHLRHTLMAERRQADKLRDALDELTEDISREAYGRRREIALRLAFLGREENLAEGLRRWTRRARESFERVVNSKEDADTSFAVQGVFSGVLHDAETLLEVLNGQPEPEKNELVGSVGRVIAAQIAVNSLTRELQAETDRRLQLERILAQYYVSGHAPHTPIFSQASSLSTAVSSGNAFETANGATLKTQLSERVEREPPSHPIKSAEVVSVQDDQPLLAEGSSSSCDLEQQEHPTVTVITPSDAVPDEDTVVLAPQSEQLASREPLSSSPSAIPVVLDSTDELIGNESALPTSRASHEVREPNVLRSSLNSALPSTNGVLTGSSLEAASIIPKDRIPTTDSVNLSPSSPLSVDDAPTPRSDTHDLSVAVATAAPTHFDNVGISPSQKQNCIDTHVVATLNDTTITPSTIPDVHSNSPTPQSPQADATSVVDLPTHGNILSSQQSDVFESPRAGSLPDDLRLSTLTTQLLDGASQSDSSEQKELLPELQKVKLRYDALQRGFRDCHLALKEVKRELSTLPQTSEKSLILLKAVERLDDYNEDARVELEIRVSDEARIVSGYEALLTIPGAMSDEVNEAEMKAEIRGFVDGTDKAVSKATQLFTRKLDDLEHDIASVKRALHELTTSAEEARPAATPTKLSSSWSSWTTGLLISSRPASPAPTFGSVMTSPRARNMSFSHPRQHSDDSQNASYDPFASLELRIPMPQHVLPASPTLTPPRPRVSTASYMLGLGARSHSLGLGSLATKPALSPISPLALGNKADNDQSSSEDEDLD</sequence>